<keyword evidence="3" id="KW-1185">Reference proteome</keyword>
<proteinExistence type="predicted"/>
<protein>
    <submittedName>
        <fullName evidence="2">Uncharacterized protein</fullName>
    </submittedName>
</protein>
<organism evidence="2 3">
    <name type="scientific">Deefgea tanakiae</name>
    <dbReference type="NCBI Taxonomy" id="2865840"/>
    <lineage>
        <taxon>Bacteria</taxon>
        <taxon>Pseudomonadati</taxon>
        <taxon>Pseudomonadota</taxon>
        <taxon>Betaproteobacteria</taxon>
        <taxon>Neisseriales</taxon>
        <taxon>Chitinibacteraceae</taxon>
        <taxon>Deefgea</taxon>
    </lineage>
</organism>
<feature type="transmembrane region" description="Helical" evidence="1">
    <location>
        <begin position="46"/>
        <end position="65"/>
    </location>
</feature>
<accession>A0ABX8Z378</accession>
<evidence type="ECO:0000256" key="1">
    <source>
        <dbReference type="SAM" id="Phobius"/>
    </source>
</evidence>
<keyword evidence="1" id="KW-0812">Transmembrane</keyword>
<keyword evidence="1" id="KW-1133">Transmembrane helix</keyword>
<feature type="transmembrane region" description="Helical" evidence="1">
    <location>
        <begin position="138"/>
        <end position="157"/>
    </location>
</feature>
<evidence type="ECO:0000313" key="3">
    <source>
        <dbReference type="Proteomes" id="UP000825679"/>
    </source>
</evidence>
<evidence type="ECO:0000313" key="2">
    <source>
        <dbReference type="EMBL" id="QZA77031.1"/>
    </source>
</evidence>
<name>A0ABX8Z378_9NEIS</name>
<feature type="transmembrane region" description="Helical" evidence="1">
    <location>
        <begin position="97"/>
        <end position="118"/>
    </location>
</feature>
<gene>
    <name evidence="2" type="ORF">K4H28_12055</name>
</gene>
<reference evidence="2 3" key="1">
    <citation type="submission" date="2021-08" db="EMBL/GenBank/DDBJ databases">
        <title>complete genome sequencing of Deefgea sp. D25.</title>
        <authorList>
            <person name="Bae J.-W."/>
            <person name="Gim D.-H."/>
        </authorList>
    </citation>
    <scope>NUCLEOTIDE SEQUENCE [LARGE SCALE GENOMIC DNA]</scope>
    <source>
        <strain evidence="2 3">D25</strain>
    </source>
</reference>
<feature type="transmembrane region" description="Helical" evidence="1">
    <location>
        <begin position="71"/>
        <end position="90"/>
    </location>
</feature>
<sequence>MDFAREYIFESTLFAWGIGYFFFALNVSITYCLYKQDQARYPWGEFQFTRLLIAIVCLAFSSLGLVFSIMLILPVFAWAWLFVMVLFWVLNKPMGTTFALIGLFFGCASVLLVTTILITNQSWNYGSGLFSYVEFLLPIYMILPAFILAVFLTRFHYYELADYSK</sequence>
<dbReference type="RefSeq" id="WP_221005428.1">
    <property type="nucleotide sequence ID" value="NZ_CP081150.1"/>
</dbReference>
<dbReference type="EMBL" id="CP081150">
    <property type="protein sequence ID" value="QZA77031.1"/>
    <property type="molecule type" value="Genomic_DNA"/>
</dbReference>
<dbReference type="Proteomes" id="UP000825679">
    <property type="component" value="Chromosome"/>
</dbReference>
<feature type="transmembrane region" description="Helical" evidence="1">
    <location>
        <begin position="13"/>
        <end position="34"/>
    </location>
</feature>
<keyword evidence="1" id="KW-0472">Membrane</keyword>